<evidence type="ECO:0000313" key="3">
    <source>
        <dbReference type="Proteomes" id="UP000245119"/>
    </source>
</evidence>
<comment type="caution">
    <text evidence="2">The sequence shown here is derived from an EMBL/GenBank/DDBJ whole genome shotgun (WGS) entry which is preliminary data.</text>
</comment>
<keyword evidence="3" id="KW-1185">Reference proteome</keyword>
<dbReference type="EMBL" id="PZQS01000007">
    <property type="protein sequence ID" value="PVD27202.1"/>
    <property type="molecule type" value="Genomic_DNA"/>
</dbReference>
<dbReference type="Proteomes" id="UP000245119">
    <property type="component" value="Linkage Group LG7"/>
</dbReference>
<feature type="chain" id="PRO_5015675302" evidence="1">
    <location>
        <begin position="21"/>
        <end position="324"/>
    </location>
</feature>
<reference evidence="2 3" key="1">
    <citation type="submission" date="2018-04" db="EMBL/GenBank/DDBJ databases">
        <title>The genome of golden apple snail Pomacea canaliculata provides insight into stress tolerance and invasive adaptation.</title>
        <authorList>
            <person name="Liu C."/>
            <person name="Liu B."/>
            <person name="Ren Y."/>
            <person name="Zhang Y."/>
            <person name="Wang H."/>
            <person name="Li S."/>
            <person name="Jiang F."/>
            <person name="Yin L."/>
            <person name="Zhang G."/>
            <person name="Qian W."/>
            <person name="Fan W."/>
        </authorList>
    </citation>
    <scope>NUCLEOTIDE SEQUENCE [LARGE SCALE GENOMIC DNA]</scope>
    <source>
        <strain evidence="2">SZHN2017</strain>
        <tissue evidence="2">Muscle</tissue>
    </source>
</reference>
<evidence type="ECO:0000256" key="1">
    <source>
        <dbReference type="SAM" id="SignalP"/>
    </source>
</evidence>
<proteinExistence type="predicted"/>
<gene>
    <name evidence="2" type="ORF">C0Q70_12356</name>
</gene>
<sequence>MWSVVHLVFLLLVYRGICSQQETCTDLNFYPPTNDVLSVDENDFVNVTFWIKEMACSQTIFFHKVTVHTKTNTGIREYDGTVTYSNDKCSGRQSIQCISPTGPATLYKQVNRSHVLIEWELTSIPSGDFILIQKKLNVLCRPQFIDRYPTVVNSGTVNSGTVYRWMFNVKAYTTVVEKCLLTSSSAHNSSILVKCTLTGDLPYPLLIVVIFENVSMARTTWFLSLCVEGGLSETLNFTTPQSGMTDTAQADDARGSAKIMKRSTVSRERHPDGLIYGDLDFTSTRPCDDVIDTLPEMEYAAINQVITDERPIRSFKRNVLLGNR</sequence>
<organism evidence="2 3">
    <name type="scientific">Pomacea canaliculata</name>
    <name type="common">Golden apple snail</name>
    <dbReference type="NCBI Taxonomy" id="400727"/>
    <lineage>
        <taxon>Eukaryota</taxon>
        <taxon>Metazoa</taxon>
        <taxon>Spiralia</taxon>
        <taxon>Lophotrochozoa</taxon>
        <taxon>Mollusca</taxon>
        <taxon>Gastropoda</taxon>
        <taxon>Caenogastropoda</taxon>
        <taxon>Architaenioglossa</taxon>
        <taxon>Ampullarioidea</taxon>
        <taxon>Ampullariidae</taxon>
        <taxon>Pomacea</taxon>
    </lineage>
</organism>
<accession>A0A2T7P1A7</accession>
<evidence type="ECO:0000313" key="2">
    <source>
        <dbReference type="EMBL" id="PVD27202.1"/>
    </source>
</evidence>
<feature type="signal peptide" evidence="1">
    <location>
        <begin position="1"/>
        <end position="20"/>
    </location>
</feature>
<name>A0A2T7P1A7_POMCA</name>
<protein>
    <submittedName>
        <fullName evidence="2">Uncharacterized protein</fullName>
    </submittedName>
</protein>
<dbReference type="AlphaFoldDB" id="A0A2T7P1A7"/>
<keyword evidence="1" id="KW-0732">Signal</keyword>